<dbReference type="WBParaSite" id="ASIM_0000764101-mRNA-1">
    <property type="protein sequence ID" value="ASIM_0000764101-mRNA-1"/>
    <property type="gene ID" value="ASIM_0000764101"/>
</dbReference>
<sequence>MHSQTSVDSSNSTSMVTCGNLLRMRNTLLGHSDPQISSCAAALTASQLNMGGTGSPNTHAATAQAGGIGNVRLR</sequence>
<evidence type="ECO:0000313" key="4">
    <source>
        <dbReference type="WBParaSite" id="ASIM_0000764101-mRNA-1"/>
    </source>
</evidence>
<gene>
    <name evidence="2" type="ORF">ASIM_LOCUS7411</name>
</gene>
<dbReference type="EMBL" id="UYRR01017872">
    <property type="protein sequence ID" value="VDK29126.1"/>
    <property type="molecule type" value="Genomic_DNA"/>
</dbReference>
<feature type="region of interest" description="Disordered" evidence="1">
    <location>
        <begin position="52"/>
        <end position="74"/>
    </location>
</feature>
<proteinExistence type="predicted"/>
<protein>
    <submittedName>
        <fullName evidence="2 4">Uncharacterized protein</fullName>
    </submittedName>
</protein>
<feature type="compositionally biased region" description="Polar residues" evidence="1">
    <location>
        <begin position="52"/>
        <end position="61"/>
    </location>
</feature>
<evidence type="ECO:0000256" key="1">
    <source>
        <dbReference type="SAM" id="MobiDB-lite"/>
    </source>
</evidence>
<keyword evidence="3" id="KW-1185">Reference proteome</keyword>
<name>A0A0M3JJ25_ANISI</name>
<reference evidence="4" key="1">
    <citation type="submission" date="2017-02" db="UniProtKB">
        <authorList>
            <consortium name="WormBaseParasite"/>
        </authorList>
    </citation>
    <scope>IDENTIFICATION</scope>
</reference>
<accession>A0A0M3JJ25</accession>
<dbReference type="AlphaFoldDB" id="A0A0M3JJ25"/>
<dbReference type="Proteomes" id="UP000267096">
    <property type="component" value="Unassembled WGS sequence"/>
</dbReference>
<evidence type="ECO:0000313" key="3">
    <source>
        <dbReference type="Proteomes" id="UP000267096"/>
    </source>
</evidence>
<organism evidence="4">
    <name type="scientific">Anisakis simplex</name>
    <name type="common">Herring worm</name>
    <dbReference type="NCBI Taxonomy" id="6269"/>
    <lineage>
        <taxon>Eukaryota</taxon>
        <taxon>Metazoa</taxon>
        <taxon>Ecdysozoa</taxon>
        <taxon>Nematoda</taxon>
        <taxon>Chromadorea</taxon>
        <taxon>Rhabditida</taxon>
        <taxon>Spirurina</taxon>
        <taxon>Ascaridomorpha</taxon>
        <taxon>Ascaridoidea</taxon>
        <taxon>Anisakidae</taxon>
        <taxon>Anisakis</taxon>
        <taxon>Anisakis simplex complex</taxon>
    </lineage>
</organism>
<reference evidence="2 3" key="2">
    <citation type="submission" date="2018-11" db="EMBL/GenBank/DDBJ databases">
        <authorList>
            <consortium name="Pathogen Informatics"/>
        </authorList>
    </citation>
    <scope>NUCLEOTIDE SEQUENCE [LARGE SCALE GENOMIC DNA]</scope>
</reference>
<evidence type="ECO:0000313" key="2">
    <source>
        <dbReference type="EMBL" id="VDK29126.1"/>
    </source>
</evidence>